<comment type="caution">
    <text evidence="1">The sequence shown here is derived from an EMBL/GenBank/DDBJ whole genome shotgun (WGS) entry which is preliminary data.</text>
</comment>
<gene>
    <name evidence="1" type="ORF">CHS0354_009455</name>
</gene>
<reference evidence="1" key="2">
    <citation type="journal article" date="2021" name="Genome Biol. Evol.">
        <title>Developing a high-quality reference genome for a parasitic bivalve with doubly uniparental inheritance (Bivalvia: Unionida).</title>
        <authorList>
            <person name="Smith C.H."/>
        </authorList>
    </citation>
    <scope>NUCLEOTIDE SEQUENCE</scope>
    <source>
        <strain evidence="1">CHS0354</strain>
        <tissue evidence="1">Mantle</tissue>
    </source>
</reference>
<dbReference type="AlphaFoldDB" id="A0AAE0TJ47"/>
<dbReference type="EMBL" id="JAEAOA010000610">
    <property type="protein sequence ID" value="KAK3611201.1"/>
    <property type="molecule type" value="Genomic_DNA"/>
</dbReference>
<organism evidence="1 2">
    <name type="scientific">Potamilus streckersoni</name>
    <dbReference type="NCBI Taxonomy" id="2493646"/>
    <lineage>
        <taxon>Eukaryota</taxon>
        <taxon>Metazoa</taxon>
        <taxon>Spiralia</taxon>
        <taxon>Lophotrochozoa</taxon>
        <taxon>Mollusca</taxon>
        <taxon>Bivalvia</taxon>
        <taxon>Autobranchia</taxon>
        <taxon>Heteroconchia</taxon>
        <taxon>Palaeoheterodonta</taxon>
        <taxon>Unionida</taxon>
        <taxon>Unionoidea</taxon>
        <taxon>Unionidae</taxon>
        <taxon>Ambleminae</taxon>
        <taxon>Lampsilini</taxon>
        <taxon>Potamilus</taxon>
    </lineage>
</organism>
<reference evidence="1" key="3">
    <citation type="submission" date="2023-05" db="EMBL/GenBank/DDBJ databases">
        <authorList>
            <person name="Smith C.H."/>
        </authorList>
    </citation>
    <scope>NUCLEOTIDE SEQUENCE</scope>
    <source>
        <strain evidence="1">CHS0354</strain>
        <tissue evidence="1">Mantle</tissue>
    </source>
</reference>
<evidence type="ECO:0000313" key="1">
    <source>
        <dbReference type="EMBL" id="KAK3611201.1"/>
    </source>
</evidence>
<name>A0AAE0TJ47_9BIVA</name>
<proteinExistence type="predicted"/>
<dbReference type="Proteomes" id="UP001195483">
    <property type="component" value="Unassembled WGS sequence"/>
</dbReference>
<reference evidence="1" key="1">
    <citation type="journal article" date="2021" name="Genome Biol. Evol.">
        <title>A High-Quality Reference Genome for a Parasitic Bivalve with Doubly Uniparental Inheritance (Bivalvia: Unionida).</title>
        <authorList>
            <person name="Smith C.H."/>
        </authorList>
    </citation>
    <scope>NUCLEOTIDE SEQUENCE</scope>
    <source>
        <strain evidence="1">CHS0354</strain>
    </source>
</reference>
<keyword evidence="2" id="KW-1185">Reference proteome</keyword>
<evidence type="ECO:0000313" key="2">
    <source>
        <dbReference type="Proteomes" id="UP001195483"/>
    </source>
</evidence>
<sequence>MDDVFSSNNRGTVPGGWYAVARHGKNKNPQFGITSPLEAMRDQEGFYSIEQIPNTS</sequence>
<accession>A0AAE0TJ47</accession>
<protein>
    <submittedName>
        <fullName evidence="1">Uncharacterized protein</fullName>
    </submittedName>
</protein>